<dbReference type="AlphaFoldDB" id="A0AAE1EUF1"/>
<feature type="region of interest" description="Disordered" evidence="2">
    <location>
        <begin position="20"/>
        <end position="39"/>
    </location>
</feature>
<comment type="caution">
    <text evidence="3">The sequence shown here is derived from an EMBL/GenBank/DDBJ whole genome shotgun (WGS) entry which is preliminary data.</text>
</comment>
<name>A0AAE1EUF1_PETCI</name>
<evidence type="ECO:0000313" key="3">
    <source>
        <dbReference type="EMBL" id="KAK3861530.1"/>
    </source>
</evidence>
<proteinExistence type="predicted"/>
<evidence type="ECO:0000256" key="1">
    <source>
        <dbReference type="SAM" id="Coils"/>
    </source>
</evidence>
<protein>
    <submittedName>
        <fullName evidence="3">Uncharacterized protein</fullName>
    </submittedName>
</protein>
<dbReference type="EMBL" id="JAWQEG010004471">
    <property type="protein sequence ID" value="KAK3861530.1"/>
    <property type="molecule type" value="Genomic_DNA"/>
</dbReference>
<evidence type="ECO:0000256" key="2">
    <source>
        <dbReference type="SAM" id="MobiDB-lite"/>
    </source>
</evidence>
<dbReference type="CDD" id="cd14686">
    <property type="entry name" value="bZIP"/>
    <property type="match status" value="1"/>
</dbReference>
<keyword evidence="1" id="KW-0175">Coiled coil</keyword>
<evidence type="ECO:0000313" key="4">
    <source>
        <dbReference type="Proteomes" id="UP001286313"/>
    </source>
</evidence>
<feature type="coiled-coil region" evidence="1">
    <location>
        <begin position="180"/>
        <end position="214"/>
    </location>
</feature>
<dbReference type="Proteomes" id="UP001286313">
    <property type="component" value="Unassembled WGS sequence"/>
</dbReference>
<keyword evidence="4" id="KW-1185">Reference proteome</keyword>
<gene>
    <name evidence="3" type="ORF">Pcinc_032518</name>
</gene>
<sequence>MLPFGKPTLDGPSAIRKERKLAKSRDKLTRHSHGSGWDKQSCTLYPGGTSYNLQSNQESVGITSSVAPLACDTSVAGDRTDFMGLDSSYVTERVDGWGGGVGELTQTENMEYTRGVSHDLGYPANNDLLHQPNSEIHVHNDIAQVNCRQSRSIKWHQLPPQPDSKLEEKRLRAVKSHKDRERQKQLRKDLESQLEALGQEVSNLRLQKKSREENIIFFEREIRKAQCNGECCLPRYTIYRVAARF</sequence>
<organism evidence="3 4">
    <name type="scientific">Petrolisthes cinctipes</name>
    <name type="common">Flat porcelain crab</name>
    <dbReference type="NCBI Taxonomy" id="88211"/>
    <lineage>
        <taxon>Eukaryota</taxon>
        <taxon>Metazoa</taxon>
        <taxon>Ecdysozoa</taxon>
        <taxon>Arthropoda</taxon>
        <taxon>Crustacea</taxon>
        <taxon>Multicrustacea</taxon>
        <taxon>Malacostraca</taxon>
        <taxon>Eumalacostraca</taxon>
        <taxon>Eucarida</taxon>
        <taxon>Decapoda</taxon>
        <taxon>Pleocyemata</taxon>
        <taxon>Anomura</taxon>
        <taxon>Galatheoidea</taxon>
        <taxon>Porcellanidae</taxon>
        <taxon>Petrolisthes</taxon>
    </lineage>
</organism>
<reference evidence="3" key="1">
    <citation type="submission" date="2023-10" db="EMBL/GenBank/DDBJ databases">
        <title>Genome assemblies of two species of porcelain crab, Petrolisthes cinctipes and Petrolisthes manimaculis (Anomura: Porcellanidae).</title>
        <authorList>
            <person name="Angst P."/>
        </authorList>
    </citation>
    <scope>NUCLEOTIDE SEQUENCE</scope>
    <source>
        <strain evidence="3">PB745_01</strain>
        <tissue evidence="3">Gill</tissue>
    </source>
</reference>
<accession>A0AAE1EUF1</accession>